<dbReference type="Proteomes" id="UP000789375">
    <property type="component" value="Unassembled WGS sequence"/>
</dbReference>
<organism evidence="1 2">
    <name type="scientific">Funneliformis mosseae</name>
    <name type="common">Endomycorrhizal fungus</name>
    <name type="synonym">Glomus mosseae</name>
    <dbReference type="NCBI Taxonomy" id="27381"/>
    <lineage>
        <taxon>Eukaryota</taxon>
        <taxon>Fungi</taxon>
        <taxon>Fungi incertae sedis</taxon>
        <taxon>Mucoromycota</taxon>
        <taxon>Glomeromycotina</taxon>
        <taxon>Glomeromycetes</taxon>
        <taxon>Glomerales</taxon>
        <taxon>Glomeraceae</taxon>
        <taxon>Funneliformis</taxon>
    </lineage>
</organism>
<accession>A0A9N9I920</accession>
<dbReference type="EMBL" id="CAJVPP010014790">
    <property type="protein sequence ID" value="CAG8725195.1"/>
    <property type="molecule type" value="Genomic_DNA"/>
</dbReference>
<feature type="non-terminal residue" evidence="1">
    <location>
        <position position="1"/>
    </location>
</feature>
<evidence type="ECO:0000313" key="1">
    <source>
        <dbReference type="EMBL" id="CAG8725195.1"/>
    </source>
</evidence>
<name>A0A9N9I920_FUNMO</name>
<gene>
    <name evidence="1" type="ORF">FMOSSE_LOCUS15286</name>
</gene>
<dbReference type="AlphaFoldDB" id="A0A9N9I920"/>
<feature type="non-terminal residue" evidence="1">
    <location>
        <position position="268"/>
    </location>
</feature>
<sequence>ENNKVMSEKALSIIPTQEERMSLKDIAPEEFLEICEKNGQFRVSCMRSEGSLKRLRGKCSESTVQWQIPLVQLLKRSERWKVLMEEFRLYNAYLEEVLSKIHKCMQFFRIREEFVAEFHARRNVNNSIIRQEFEDIFVVSKDTAESMDYWQEYDVEVVHQVISQLLASYTYDLLLKVNLKVEIILSSVTIDAIPTSHTCMSPIYRDATMDLLYRGRILKDEQSKEQLREEWCIDKFDWEISKTIEISHPNDLPVGYDYYGYPKEIPVE</sequence>
<evidence type="ECO:0000313" key="2">
    <source>
        <dbReference type="Proteomes" id="UP000789375"/>
    </source>
</evidence>
<protein>
    <submittedName>
        <fullName evidence="1">12023_t:CDS:1</fullName>
    </submittedName>
</protein>
<comment type="caution">
    <text evidence="1">The sequence shown here is derived from an EMBL/GenBank/DDBJ whole genome shotgun (WGS) entry which is preliminary data.</text>
</comment>
<keyword evidence="2" id="KW-1185">Reference proteome</keyword>
<proteinExistence type="predicted"/>
<reference evidence="1" key="1">
    <citation type="submission" date="2021-06" db="EMBL/GenBank/DDBJ databases">
        <authorList>
            <person name="Kallberg Y."/>
            <person name="Tangrot J."/>
            <person name="Rosling A."/>
        </authorList>
    </citation>
    <scope>NUCLEOTIDE SEQUENCE</scope>
    <source>
        <strain evidence="1">87-6 pot B 2015</strain>
    </source>
</reference>